<evidence type="ECO:0000313" key="4">
    <source>
        <dbReference type="Proteomes" id="UP000780875"/>
    </source>
</evidence>
<keyword evidence="1" id="KW-0472">Membrane</keyword>
<keyword evidence="3" id="KW-0406">Ion transport</keyword>
<gene>
    <name evidence="3" type="ORF">K8U61_08660</name>
</gene>
<evidence type="ECO:0000259" key="2">
    <source>
        <dbReference type="Pfam" id="PF07885"/>
    </source>
</evidence>
<protein>
    <submittedName>
        <fullName evidence="3">Potassium channel family protein</fullName>
    </submittedName>
</protein>
<keyword evidence="4" id="KW-1185">Reference proteome</keyword>
<feature type="domain" description="Potassium channel" evidence="2">
    <location>
        <begin position="74"/>
        <end position="155"/>
    </location>
</feature>
<keyword evidence="3" id="KW-0813">Transport</keyword>
<evidence type="ECO:0000313" key="3">
    <source>
        <dbReference type="EMBL" id="MBZ5738231.1"/>
    </source>
</evidence>
<dbReference type="SUPFAM" id="SSF81324">
    <property type="entry name" value="Voltage-gated potassium channels"/>
    <property type="match status" value="1"/>
</dbReference>
<keyword evidence="3" id="KW-0407">Ion channel</keyword>
<feature type="transmembrane region" description="Helical" evidence="1">
    <location>
        <begin position="7"/>
        <end position="26"/>
    </location>
</feature>
<dbReference type="Proteomes" id="UP000780875">
    <property type="component" value="Unassembled WGS sequence"/>
</dbReference>
<reference evidence="3 4" key="1">
    <citation type="submission" date="2021-09" db="EMBL/GenBank/DDBJ databases">
        <title>Whole genome sequence of Nocardioides sp. GBK3QG-3.</title>
        <authorList>
            <person name="Tuo L."/>
        </authorList>
    </citation>
    <scope>NUCLEOTIDE SEQUENCE [LARGE SCALE GENOMIC DNA]</scope>
    <source>
        <strain evidence="3 4">GBK3QG-3</strain>
    </source>
</reference>
<feature type="transmembrane region" description="Helical" evidence="1">
    <location>
        <begin position="130"/>
        <end position="150"/>
    </location>
</feature>
<dbReference type="Gene3D" id="1.10.287.70">
    <property type="match status" value="1"/>
</dbReference>
<name>A0ABS7UBZ3_9ACTN</name>
<sequence length="169" mass="18827">MTGWRRVARDIAIAVLAIVLYFVLPVGGELDRGLIERGVLSIVWISAVGAIVLWQVLRQIEQPARRVDGLVLSMLCGVLVFALAFYRLQVEDPTQFHGMSTRLDSLYFTMTTLLTVGFGDVNASGQVARFLVLLQMVFNIVVLATAATTLNNRVRENALRRAEARRNRP</sequence>
<accession>A0ABS7UBZ3</accession>
<dbReference type="RefSeq" id="WP_224122596.1">
    <property type="nucleotide sequence ID" value="NZ_JAIQZJ010000003.1"/>
</dbReference>
<proteinExistence type="predicted"/>
<dbReference type="InterPro" id="IPR013099">
    <property type="entry name" value="K_chnl_dom"/>
</dbReference>
<keyword evidence="1" id="KW-0812">Transmembrane</keyword>
<evidence type="ECO:0000256" key="1">
    <source>
        <dbReference type="SAM" id="Phobius"/>
    </source>
</evidence>
<dbReference type="Pfam" id="PF07885">
    <property type="entry name" value="Ion_trans_2"/>
    <property type="match status" value="1"/>
</dbReference>
<keyword evidence="1" id="KW-1133">Transmembrane helix</keyword>
<dbReference type="GO" id="GO:0034220">
    <property type="term" value="P:monoatomic ion transmembrane transport"/>
    <property type="evidence" value="ECO:0007669"/>
    <property type="project" value="UniProtKB-KW"/>
</dbReference>
<dbReference type="EMBL" id="JAIQZJ010000003">
    <property type="protein sequence ID" value="MBZ5738231.1"/>
    <property type="molecule type" value="Genomic_DNA"/>
</dbReference>
<organism evidence="3 4">
    <name type="scientific">Nocardioides mangrovi</name>
    <dbReference type="NCBI Taxonomy" id="2874580"/>
    <lineage>
        <taxon>Bacteria</taxon>
        <taxon>Bacillati</taxon>
        <taxon>Actinomycetota</taxon>
        <taxon>Actinomycetes</taxon>
        <taxon>Propionibacteriales</taxon>
        <taxon>Nocardioidaceae</taxon>
        <taxon>Nocardioides</taxon>
    </lineage>
</organism>
<feature type="transmembrane region" description="Helical" evidence="1">
    <location>
        <begin position="69"/>
        <end position="86"/>
    </location>
</feature>
<feature type="transmembrane region" description="Helical" evidence="1">
    <location>
        <begin position="38"/>
        <end position="57"/>
    </location>
</feature>
<comment type="caution">
    <text evidence="3">The sequence shown here is derived from an EMBL/GenBank/DDBJ whole genome shotgun (WGS) entry which is preliminary data.</text>
</comment>